<gene>
    <name evidence="1" type="ORF">BT96DRAFT_254969</name>
</gene>
<evidence type="ECO:0000313" key="1">
    <source>
        <dbReference type="EMBL" id="KAE9393002.1"/>
    </source>
</evidence>
<evidence type="ECO:0000313" key="2">
    <source>
        <dbReference type="Proteomes" id="UP000799118"/>
    </source>
</evidence>
<sequence>MRPINKQDLRPEYVVYSMVQKMNAGLYSLSSLPGAPQDNAEVPSGSHTSSTLPSSLDNLSLLRVSPPPSTAASILPGLSSDDEMEVDEIVSASKSGEKVQTLKNTALLEMEKWAMSEGRMQDVLNSRQRIDSAWTPEKRIKYYQTFVGLKETLQSQKWKCVENGRMPCPYIYSFLGKTRHTFTRMRSCLSKETEDVSAEQLEDEDERYHTTAVHASLLPPTPPSVVASLVPRLSNDNLDDRMDVDELSTSKLESKLVKNTNLKNAAFLEMEKWAMS</sequence>
<dbReference type="AlphaFoldDB" id="A0A6A4H499"/>
<dbReference type="Proteomes" id="UP000799118">
    <property type="component" value="Unassembled WGS sequence"/>
</dbReference>
<protein>
    <submittedName>
        <fullName evidence="1">Uncharacterized protein</fullName>
    </submittedName>
</protein>
<dbReference type="EMBL" id="ML769582">
    <property type="protein sequence ID" value="KAE9393002.1"/>
    <property type="molecule type" value="Genomic_DNA"/>
</dbReference>
<reference evidence="1" key="1">
    <citation type="journal article" date="2019" name="Environ. Microbiol.">
        <title>Fungal ecological strategies reflected in gene transcription - a case study of two litter decomposers.</title>
        <authorList>
            <person name="Barbi F."/>
            <person name="Kohler A."/>
            <person name="Barry K."/>
            <person name="Baskaran P."/>
            <person name="Daum C."/>
            <person name="Fauchery L."/>
            <person name="Ihrmark K."/>
            <person name="Kuo A."/>
            <person name="LaButti K."/>
            <person name="Lipzen A."/>
            <person name="Morin E."/>
            <person name="Grigoriev I.V."/>
            <person name="Henrissat B."/>
            <person name="Lindahl B."/>
            <person name="Martin F."/>
        </authorList>
    </citation>
    <scope>NUCLEOTIDE SEQUENCE</scope>
    <source>
        <strain evidence="1">JB14</strain>
    </source>
</reference>
<accession>A0A6A4H499</accession>
<proteinExistence type="predicted"/>
<name>A0A6A4H499_9AGAR</name>
<organism evidence="1 2">
    <name type="scientific">Gymnopus androsaceus JB14</name>
    <dbReference type="NCBI Taxonomy" id="1447944"/>
    <lineage>
        <taxon>Eukaryota</taxon>
        <taxon>Fungi</taxon>
        <taxon>Dikarya</taxon>
        <taxon>Basidiomycota</taxon>
        <taxon>Agaricomycotina</taxon>
        <taxon>Agaricomycetes</taxon>
        <taxon>Agaricomycetidae</taxon>
        <taxon>Agaricales</taxon>
        <taxon>Marasmiineae</taxon>
        <taxon>Omphalotaceae</taxon>
        <taxon>Gymnopus</taxon>
    </lineage>
</organism>
<keyword evidence="2" id="KW-1185">Reference proteome</keyword>